<reference evidence="5 6" key="1">
    <citation type="submission" date="2018-05" db="EMBL/GenBank/DDBJ databases">
        <title>Genetic diversity of glacier-inhabiting Cryobacterium bacteria in China and description of Cryobacterium mengkeensis sp. nov. and Arthrobacter glacialis sp. nov.</title>
        <authorList>
            <person name="Liu Q."/>
            <person name="Xin Y.-H."/>
        </authorList>
    </citation>
    <scope>NUCLEOTIDE SEQUENCE [LARGE SCALE GENOMIC DNA]</scope>
    <source>
        <strain evidence="5 6">LI2</strain>
    </source>
</reference>
<gene>
    <name evidence="5" type="ORF">CVV68_00565</name>
</gene>
<dbReference type="PANTHER" id="PTHR43343">
    <property type="entry name" value="PEPTIDASE S12"/>
    <property type="match status" value="1"/>
</dbReference>
<dbReference type="InterPro" id="IPR043504">
    <property type="entry name" value="Peptidase_S1_PA_chymotrypsin"/>
</dbReference>
<dbReference type="GO" id="GO:0004252">
    <property type="term" value="F:serine-type endopeptidase activity"/>
    <property type="evidence" value="ECO:0007669"/>
    <property type="project" value="InterPro"/>
</dbReference>
<evidence type="ECO:0000259" key="4">
    <source>
        <dbReference type="PROSITE" id="PS50106"/>
    </source>
</evidence>
<comment type="similarity">
    <text evidence="1">Belongs to the peptidase S1C family.</text>
</comment>
<dbReference type="PANTHER" id="PTHR43343:SF3">
    <property type="entry name" value="PROTEASE DO-LIKE 8, CHLOROPLASTIC"/>
    <property type="match status" value="1"/>
</dbReference>
<dbReference type="InterPro" id="IPR001478">
    <property type="entry name" value="PDZ"/>
</dbReference>
<keyword evidence="3" id="KW-0378">Hydrolase</keyword>
<evidence type="ECO:0000313" key="6">
    <source>
        <dbReference type="Proteomes" id="UP000247832"/>
    </source>
</evidence>
<dbReference type="Proteomes" id="UP000247832">
    <property type="component" value="Unassembled WGS sequence"/>
</dbReference>
<evidence type="ECO:0000256" key="3">
    <source>
        <dbReference type="ARBA" id="ARBA00022801"/>
    </source>
</evidence>
<evidence type="ECO:0000256" key="1">
    <source>
        <dbReference type="ARBA" id="ARBA00010541"/>
    </source>
</evidence>
<feature type="domain" description="PDZ" evidence="4">
    <location>
        <begin position="259"/>
        <end position="348"/>
    </location>
</feature>
<dbReference type="Gene3D" id="2.30.42.10">
    <property type="match status" value="1"/>
</dbReference>
<protein>
    <recommendedName>
        <fullName evidence="4">PDZ domain-containing protein</fullName>
    </recommendedName>
</protein>
<dbReference type="SUPFAM" id="SSF50156">
    <property type="entry name" value="PDZ domain-like"/>
    <property type="match status" value="1"/>
</dbReference>
<dbReference type="Gene3D" id="2.40.10.10">
    <property type="entry name" value="Trypsin-like serine proteases"/>
    <property type="match status" value="2"/>
</dbReference>
<evidence type="ECO:0000313" key="5">
    <source>
        <dbReference type="EMBL" id="PYI69641.1"/>
    </source>
</evidence>
<dbReference type="InterPro" id="IPR001940">
    <property type="entry name" value="Peptidase_S1C"/>
</dbReference>
<dbReference type="SUPFAM" id="SSF50494">
    <property type="entry name" value="Trypsin-like serine proteases"/>
    <property type="match status" value="1"/>
</dbReference>
<dbReference type="PROSITE" id="PS50106">
    <property type="entry name" value="PDZ"/>
    <property type="match status" value="1"/>
</dbReference>
<keyword evidence="6" id="KW-1185">Reference proteome</keyword>
<evidence type="ECO:0000256" key="2">
    <source>
        <dbReference type="ARBA" id="ARBA00022670"/>
    </source>
</evidence>
<dbReference type="Pfam" id="PF13365">
    <property type="entry name" value="Trypsin_2"/>
    <property type="match status" value="1"/>
</dbReference>
<dbReference type="EMBL" id="QJVD01000001">
    <property type="protein sequence ID" value="PYI69641.1"/>
    <property type="molecule type" value="Genomic_DNA"/>
</dbReference>
<dbReference type="GO" id="GO:0006508">
    <property type="term" value="P:proteolysis"/>
    <property type="evidence" value="ECO:0007669"/>
    <property type="project" value="UniProtKB-KW"/>
</dbReference>
<organism evidence="5 6">
    <name type="scientific">Arthrobacter livingstonensis</name>
    <dbReference type="NCBI Taxonomy" id="670078"/>
    <lineage>
        <taxon>Bacteria</taxon>
        <taxon>Bacillati</taxon>
        <taxon>Actinomycetota</taxon>
        <taxon>Actinomycetes</taxon>
        <taxon>Micrococcales</taxon>
        <taxon>Micrococcaceae</taxon>
        <taxon>Arthrobacter</taxon>
    </lineage>
</organism>
<dbReference type="InterPro" id="IPR051201">
    <property type="entry name" value="Chloro_Bact_Ser_Proteases"/>
</dbReference>
<dbReference type="AlphaFoldDB" id="A0A2V5LD64"/>
<accession>A0A2V5LD64</accession>
<dbReference type="SMART" id="SM00228">
    <property type="entry name" value="PDZ"/>
    <property type="match status" value="1"/>
</dbReference>
<comment type="caution">
    <text evidence="5">The sequence shown here is derived from an EMBL/GenBank/DDBJ whole genome shotgun (WGS) entry which is preliminary data.</text>
</comment>
<proteinExistence type="inferred from homology"/>
<dbReference type="InterPro" id="IPR009003">
    <property type="entry name" value="Peptidase_S1_PA"/>
</dbReference>
<sequence length="361" mass="35832">MPPRVPTAWFLRHRIAWMIAAAAVLIVLAGFAGGLAGHSWARPVAAYGGSCDAVQVASQVLPTIVTVSIKNGAANGVGSGEIIRADGHILTNNHVISAAADGGTITVVFSDGHGTETILVGRDPQSDLAVLKVSDPKQLPFIAHGGSSTLHVGQPVVALGAPLGLSSTVTAGIVSALGRNVPVPSDNNTTATLVGALQTDASINPGNSGGALVNCAGRLVGINTAIATVPNAEGTAGGGSVGIGFAVPVNLAMRIAGQLIDTGKVAYPYFGVTATPLPPSAASRFGVDDGLYLQAVTPGGPADSAGLLPGDVVTRLDGRPATDTGVLTEVTLARKAGDTVEATYVRGGKSSTATITLGAIP</sequence>
<dbReference type="InterPro" id="IPR036034">
    <property type="entry name" value="PDZ_sf"/>
</dbReference>
<dbReference type="Pfam" id="PF13180">
    <property type="entry name" value="PDZ_2"/>
    <property type="match status" value="1"/>
</dbReference>
<keyword evidence="2" id="KW-0645">Protease</keyword>
<dbReference type="RefSeq" id="WP_110499064.1">
    <property type="nucleotide sequence ID" value="NZ_QJVD01000001.1"/>
</dbReference>
<dbReference type="OrthoDB" id="9758917at2"/>
<name>A0A2V5LD64_9MICC</name>
<dbReference type="PRINTS" id="PR00834">
    <property type="entry name" value="PROTEASES2C"/>
</dbReference>